<proteinExistence type="predicted"/>
<evidence type="ECO:0000256" key="1">
    <source>
        <dbReference type="SAM" id="MobiDB-lite"/>
    </source>
</evidence>
<sequence>MEEIHLTWRDKIFSIWVAEDAKEWTPDFLDPPSVDGSPTRSPAPEVESPGCASLPPSVNGKSGKHAEGGQSCMGSKCTRIDGSLNGTAPNFESLAAIFRFKEQAQLQYCAASRKRPRTSDLGLNLGKDCDGGLLHFEVGQGSSQGPTNKSTPSCQSRAVPDIPQANKHPMDAPMGPSQSVATSSSVPVNDSLPNNPSPQDDLIRLETDATIEFGSDVGAELQNAFQLVQEVIMGEGDSQVVQ</sequence>
<reference evidence="2" key="1">
    <citation type="journal article" date="2023" name="bioRxiv">
        <title>Improved chromosome-level genome assembly for marigold (Tagetes erecta).</title>
        <authorList>
            <person name="Jiang F."/>
            <person name="Yuan L."/>
            <person name="Wang S."/>
            <person name="Wang H."/>
            <person name="Xu D."/>
            <person name="Wang A."/>
            <person name="Fan W."/>
        </authorList>
    </citation>
    <scope>NUCLEOTIDE SEQUENCE</scope>
    <source>
        <strain evidence="2">WSJ</strain>
        <tissue evidence="2">Leaf</tissue>
    </source>
</reference>
<keyword evidence="3" id="KW-1185">Reference proteome</keyword>
<feature type="compositionally biased region" description="Polar residues" evidence="1">
    <location>
        <begin position="140"/>
        <end position="156"/>
    </location>
</feature>
<dbReference type="Proteomes" id="UP001229421">
    <property type="component" value="Unassembled WGS sequence"/>
</dbReference>
<name>A0AAD8NX32_TARER</name>
<comment type="caution">
    <text evidence="2">The sequence shown here is derived from an EMBL/GenBank/DDBJ whole genome shotgun (WGS) entry which is preliminary data.</text>
</comment>
<dbReference type="AlphaFoldDB" id="A0AAD8NX32"/>
<dbReference type="EMBL" id="JAUHHV010000002">
    <property type="protein sequence ID" value="KAK1431385.1"/>
    <property type="molecule type" value="Genomic_DNA"/>
</dbReference>
<evidence type="ECO:0000313" key="2">
    <source>
        <dbReference type="EMBL" id="KAK1431385.1"/>
    </source>
</evidence>
<feature type="region of interest" description="Disordered" evidence="1">
    <location>
        <begin position="25"/>
        <end position="72"/>
    </location>
</feature>
<evidence type="ECO:0000313" key="3">
    <source>
        <dbReference type="Proteomes" id="UP001229421"/>
    </source>
</evidence>
<organism evidence="2 3">
    <name type="scientific">Tagetes erecta</name>
    <name type="common">African marigold</name>
    <dbReference type="NCBI Taxonomy" id="13708"/>
    <lineage>
        <taxon>Eukaryota</taxon>
        <taxon>Viridiplantae</taxon>
        <taxon>Streptophyta</taxon>
        <taxon>Embryophyta</taxon>
        <taxon>Tracheophyta</taxon>
        <taxon>Spermatophyta</taxon>
        <taxon>Magnoliopsida</taxon>
        <taxon>eudicotyledons</taxon>
        <taxon>Gunneridae</taxon>
        <taxon>Pentapetalae</taxon>
        <taxon>asterids</taxon>
        <taxon>campanulids</taxon>
        <taxon>Asterales</taxon>
        <taxon>Asteraceae</taxon>
        <taxon>Asteroideae</taxon>
        <taxon>Heliantheae alliance</taxon>
        <taxon>Tageteae</taxon>
        <taxon>Tagetes</taxon>
    </lineage>
</organism>
<gene>
    <name evidence="2" type="ORF">QVD17_07842</name>
</gene>
<feature type="compositionally biased region" description="Polar residues" evidence="1">
    <location>
        <begin position="176"/>
        <end position="198"/>
    </location>
</feature>
<feature type="region of interest" description="Disordered" evidence="1">
    <location>
        <begin position="136"/>
        <end position="202"/>
    </location>
</feature>
<protein>
    <submittedName>
        <fullName evidence="2">Uncharacterized protein</fullName>
    </submittedName>
</protein>
<accession>A0AAD8NX32</accession>